<evidence type="ECO:0000313" key="2">
    <source>
        <dbReference type="EMBL" id="QIJ72792.1"/>
    </source>
</evidence>
<accession>A0A6G7PYQ7</accession>
<dbReference type="PANTHER" id="PTHR34298">
    <property type="entry name" value="SEGREGATION AND CONDENSATION PROTEIN B"/>
    <property type="match status" value="1"/>
</dbReference>
<proteinExistence type="predicted"/>
<dbReference type="GO" id="GO:0051304">
    <property type="term" value="P:chromosome separation"/>
    <property type="evidence" value="ECO:0007669"/>
    <property type="project" value="InterPro"/>
</dbReference>
<dbReference type="EMBL" id="CP048877">
    <property type="protein sequence ID" value="QIJ72792.1"/>
    <property type="molecule type" value="Genomic_DNA"/>
</dbReference>
<dbReference type="InterPro" id="IPR036388">
    <property type="entry name" value="WH-like_DNA-bd_sf"/>
</dbReference>
<keyword evidence="3" id="KW-1185">Reference proteome</keyword>
<dbReference type="AlphaFoldDB" id="A0A6G7PYQ7"/>
<name>A0A6G7PYQ7_9BACT</name>
<dbReference type="Pfam" id="PF04079">
    <property type="entry name" value="SMC_ScpB"/>
    <property type="match status" value="1"/>
</dbReference>
<feature type="region of interest" description="Disordered" evidence="1">
    <location>
        <begin position="173"/>
        <end position="197"/>
    </location>
</feature>
<dbReference type="Gene3D" id="1.10.10.10">
    <property type="entry name" value="Winged helix-like DNA-binding domain superfamily/Winged helix DNA-binding domain"/>
    <property type="match status" value="2"/>
</dbReference>
<gene>
    <name evidence="2" type="primary">scpB</name>
    <name evidence="2" type="ORF">G4V39_11110</name>
</gene>
<dbReference type="PIRSF" id="PIRSF019345">
    <property type="entry name" value="ScpB"/>
    <property type="match status" value="1"/>
</dbReference>
<dbReference type="KEGG" id="tav:G4V39_11110"/>
<dbReference type="PANTHER" id="PTHR34298:SF2">
    <property type="entry name" value="SEGREGATION AND CONDENSATION PROTEIN B"/>
    <property type="match status" value="1"/>
</dbReference>
<dbReference type="NCBIfam" id="TIGR00281">
    <property type="entry name" value="SMC-Scp complex subunit ScpB"/>
    <property type="match status" value="1"/>
</dbReference>
<evidence type="ECO:0000256" key="1">
    <source>
        <dbReference type="SAM" id="MobiDB-lite"/>
    </source>
</evidence>
<dbReference type="SUPFAM" id="SSF46785">
    <property type="entry name" value="Winged helix' DNA-binding domain"/>
    <property type="match status" value="2"/>
</dbReference>
<dbReference type="InterPro" id="IPR005234">
    <property type="entry name" value="ScpB_csome_segregation"/>
</dbReference>
<dbReference type="Proteomes" id="UP000502179">
    <property type="component" value="Chromosome"/>
</dbReference>
<evidence type="ECO:0000313" key="3">
    <source>
        <dbReference type="Proteomes" id="UP000502179"/>
    </source>
</evidence>
<sequence length="197" mass="22047">MSELTPAGLKRALEAILFAAEGPLSLERLARSFPEFPRTALRAALRELVAEYQGRGIEIREVAGGFRFQTAPDLAEFVVRIRQANPIKLSRAALETLAIVAYRQPITRAEIEDIRGVDSSAPLKMLLERKLIKIVGRKEVLGRPLLYGTTDYFLEVFELRNLSDLPDLKELEDLERPGEGESTPLFKTEKAAIEKDA</sequence>
<feature type="compositionally biased region" description="Basic and acidic residues" evidence="1">
    <location>
        <begin position="187"/>
        <end position="197"/>
    </location>
</feature>
<dbReference type="InterPro" id="IPR036390">
    <property type="entry name" value="WH_DNA-bd_sf"/>
</dbReference>
<organism evidence="2 3">
    <name type="scientific">Thermosulfuriphilus ammonigenes</name>
    <dbReference type="NCBI Taxonomy" id="1936021"/>
    <lineage>
        <taxon>Bacteria</taxon>
        <taxon>Pseudomonadati</taxon>
        <taxon>Thermodesulfobacteriota</taxon>
        <taxon>Thermodesulfobacteria</taxon>
        <taxon>Thermodesulfobacteriales</taxon>
        <taxon>Thermodesulfobacteriaceae</taxon>
        <taxon>Thermosulfuriphilus</taxon>
    </lineage>
</organism>
<reference evidence="2 3" key="1">
    <citation type="submission" date="2020-02" db="EMBL/GenBank/DDBJ databases">
        <title>Genome analysis of Thermosulfuriphilus ammonigenes ST65T, an anaerobic thermophilic chemolithoautotrophic bacterium isolated from a deep-sea hydrothermal vent.</title>
        <authorList>
            <person name="Slobodkina G."/>
            <person name="Allioux M."/>
            <person name="Merkel A."/>
            <person name="Alain K."/>
            <person name="Jebbar M."/>
            <person name="Slobodkin A."/>
        </authorList>
    </citation>
    <scope>NUCLEOTIDE SEQUENCE [LARGE SCALE GENOMIC DNA]</scope>
    <source>
        <strain evidence="2 3">ST65</strain>
    </source>
</reference>
<protein>
    <submittedName>
        <fullName evidence="2">SMC-Scp complex subunit ScpB</fullName>
    </submittedName>
</protein>
<dbReference type="RefSeq" id="WP_166033007.1">
    <property type="nucleotide sequence ID" value="NZ_CP048877.1"/>
</dbReference>